<dbReference type="EMBL" id="ML179298">
    <property type="protein sequence ID" value="THU91759.1"/>
    <property type="molecule type" value="Genomic_DNA"/>
</dbReference>
<keyword evidence="3" id="KW-1185">Reference proteome</keyword>
<evidence type="ECO:0000256" key="1">
    <source>
        <dbReference type="SAM" id="SignalP"/>
    </source>
</evidence>
<dbReference type="Proteomes" id="UP000297245">
    <property type="component" value="Unassembled WGS sequence"/>
</dbReference>
<dbReference type="AlphaFoldDB" id="A0A4S8LQP0"/>
<organism evidence="2 3">
    <name type="scientific">Dendrothele bispora (strain CBS 962.96)</name>
    <dbReference type="NCBI Taxonomy" id="1314807"/>
    <lineage>
        <taxon>Eukaryota</taxon>
        <taxon>Fungi</taxon>
        <taxon>Dikarya</taxon>
        <taxon>Basidiomycota</taxon>
        <taxon>Agaricomycotina</taxon>
        <taxon>Agaricomycetes</taxon>
        <taxon>Agaricomycetidae</taxon>
        <taxon>Agaricales</taxon>
        <taxon>Agaricales incertae sedis</taxon>
        <taxon>Dendrothele</taxon>
    </lineage>
</organism>
<keyword evidence="1" id="KW-0732">Signal</keyword>
<feature type="signal peptide" evidence="1">
    <location>
        <begin position="1"/>
        <end position="39"/>
    </location>
</feature>
<reference evidence="2 3" key="1">
    <citation type="journal article" date="2019" name="Nat. Ecol. Evol.">
        <title>Megaphylogeny resolves global patterns of mushroom evolution.</title>
        <authorList>
            <person name="Varga T."/>
            <person name="Krizsan K."/>
            <person name="Foldi C."/>
            <person name="Dima B."/>
            <person name="Sanchez-Garcia M."/>
            <person name="Sanchez-Ramirez S."/>
            <person name="Szollosi G.J."/>
            <person name="Szarkandi J.G."/>
            <person name="Papp V."/>
            <person name="Albert L."/>
            <person name="Andreopoulos W."/>
            <person name="Angelini C."/>
            <person name="Antonin V."/>
            <person name="Barry K.W."/>
            <person name="Bougher N.L."/>
            <person name="Buchanan P."/>
            <person name="Buyck B."/>
            <person name="Bense V."/>
            <person name="Catcheside P."/>
            <person name="Chovatia M."/>
            <person name="Cooper J."/>
            <person name="Damon W."/>
            <person name="Desjardin D."/>
            <person name="Finy P."/>
            <person name="Geml J."/>
            <person name="Haridas S."/>
            <person name="Hughes K."/>
            <person name="Justo A."/>
            <person name="Karasinski D."/>
            <person name="Kautmanova I."/>
            <person name="Kiss B."/>
            <person name="Kocsube S."/>
            <person name="Kotiranta H."/>
            <person name="LaButti K.M."/>
            <person name="Lechner B.E."/>
            <person name="Liimatainen K."/>
            <person name="Lipzen A."/>
            <person name="Lukacs Z."/>
            <person name="Mihaltcheva S."/>
            <person name="Morgado L.N."/>
            <person name="Niskanen T."/>
            <person name="Noordeloos M.E."/>
            <person name="Ohm R.A."/>
            <person name="Ortiz-Santana B."/>
            <person name="Ovrebo C."/>
            <person name="Racz N."/>
            <person name="Riley R."/>
            <person name="Savchenko A."/>
            <person name="Shiryaev A."/>
            <person name="Soop K."/>
            <person name="Spirin V."/>
            <person name="Szebenyi C."/>
            <person name="Tomsovsky M."/>
            <person name="Tulloss R.E."/>
            <person name="Uehling J."/>
            <person name="Grigoriev I.V."/>
            <person name="Vagvolgyi C."/>
            <person name="Papp T."/>
            <person name="Martin F.M."/>
            <person name="Miettinen O."/>
            <person name="Hibbett D.S."/>
            <person name="Nagy L.G."/>
        </authorList>
    </citation>
    <scope>NUCLEOTIDE SEQUENCE [LARGE SCALE GENOMIC DNA]</scope>
    <source>
        <strain evidence="2 3">CBS 962.96</strain>
    </source>
</reference>
<gene>
    <name evidence="2" type="ORF">K435DRAFT_968007</name>
</gene>
<proteinExistence type="predicted"/>
<dbReference type="OrthoDB" id="3267335at2759"/>
<evidence type="ECO:0000313" key="2">
    <source>
        <dbReference type="EMBL" id="THU91759.1"/>
    </source>
</evidence>
<sequence length="332" mass="34895">MAPPKGTVLAHQRLSCVHIVLNLLSFFFVLPLVSPCVSAQRTPTSGISIINAPGPGNPGHVGSNISISIEVSGDGKLAPTEATDVNSQSPIHYTSLEIYLVSATANVNYTVSSGSQLLSQEPGSSVKHFDWPIPDCITSGDYNLTFYEGSMVNGSPFFVVTPVQIPIDNPNNPGATCDSSVVQMNTLLEQPQPSSPPPQPLFNANGDNGSANTRMTTSFTPILSLPTLVTITLSASGGIPFPVLPTATVTVTPAPTPTTVVVVSMSTYTTTFTQQGQTSIETVTEPVWTSTAVVQNNDDSGFIPVNAAGRTQKRILPVVLSAPVIFGLWLFV</sequence>
<accession>A0A4S8LQP0</accession>
<name>A0A4S8LQP0_DENBC</name>
<feature type="chain" id="PRO_5020625964" evidence="1">
    <location>
        <begin position="40"/>
        <end position="332"/>
    </location>
</feature>
<evidence type="ECO:0000313" key="3">
    <source>
        <dbReference type="Proteomes" id="UP000297245"/>
    </source>
</evidence>
<protein>
    <submittedName>
        <fullName evidence="2">Uncharacterized protein</fullName>
    </submittedName>
</protein>